<name>A0AAN9EEN4_CROPI</name>
<dbReference type="AlphaFoldDB" id="A0AAN9EEN4"/>
<dbReference type="EMBL" id="JAYWIO010000007">
    <property type="protein sequence ID" value="KAK7253079.1"/>
    <property type="molecule type" value="Genomic_DNA"/>
</dbReference>
<sequence>MVTSHNLPLPTTLPHQFSFSSFSHSHCTFIFFIKLTHCSSDLLHQTRSLFFRSFSFRKPSSPFQRRCHSSPRFFRFRRRTNPNLLAFPSSAAAEIDNPLPLSNEGVIPPPPCSYTTVLLCHQARLGSLTSAQS</sequence>
<organism evidence="1 2">
    <name type="scientific">Crotalaria pallida</name>
    <name type="common">Smooth rattlebox</name>
    <name type="synonym">Crotalaria striata</name>
    <dbReference type="NCBI Taxonomy" id="3830"/>
    <lineage>
        <taxon>Eukaryota</taxon>
        <taxon>Viridiplantae</taxon>
        <taxon>Streptophyta</taxon>
        <taxon>Embryophyta</taxon>
        <taxon>Tracheophyta</taxon>
        <taxon>Spermatophyta</taxon>
        <taxon>Magnoliopsida</taxon>
        <taxon>eudicotyledons</taxon>
        <taxon>Gunneridae</taxon>
        <taxon>Pentapetalae</taxon>
        <taxon>rosids</taxon>
        <taxon>fabids</taxon>
        <taxon>Fabales</taxon>
        <taxon>Fabaceae</taxon>
        <taxon>Papilionoideae</taxon>
        <taxon>50 kb inversion clade</taxon>
        <taxon>genistoids sensu lato</taxon>
        <taxon>core genistoids</taxon>
        <taxon>Crotalarieae</taxon>
        <taxon>Crotalaria</taxon>
    </lineage>
</organism>
<protein>
    <submittedName>
        <fullName evidence="1">Uncharacterized protein</fullName>
    </submittedName>
</protein>
<keyword evidence="2" id="KW-1185">Reference proteome</keyword>
<comment type="caution">
    <text evidence="1">The sequence shown here is derived from an EMBL/GenBank/DDBJ whole genome shotgun (WGS) entry which is preliminary data.</text>
</comment>
<dbReference type="Proteomes" id="UP001372338">
    <property type="component" value="Unassembled WGS sequence"/>
</dbReference>
<proteinExistence type="predicted"/>
<evidence type="ECO:0000313" key="2">
    <source>
        <dbReference type="Proteomes" id="UP001372338"/>
    </source>
</evidence>
<accession>A0AAN9EEN4</accession>
<reference evidence="1 2" key="1">
    <citation type="submission" date="2024-01" db="EMBL/GenBank/DDBJ databases">
        <title>The genomes of 5 underutilized Papilionoideae crops provide insights into root nodulation and disease resistanc.</title>
        <authorList>
            <person name="Yuan L."/>
        </authorList>
    </citation>
    <scope>NUCLEOTIDE SEQUENCE [LARGE SCALE GENOMIC DNA]</scope>
    <source>
        <strain evidence="1">ZHUSHIDOU_FW_LH</strain>
        <tissue evidence="1">Leaf</tissue>
    </source>
</reference>
<evidence type="ECO:0000313" key="1">
    <source>
        <dbReference type="EMBL" id="KAK7253079.1"/>
    </source>
</evidence>
<gene>
    <name evidence="1" type="ORF">RIF29_37494</name>
</gene>